<reference evidence="3 4" key="1">
    <citation type="submission" date="2023-01" db="EMBL/GenBank/DDBJ databases">
        <title>Bacillus changyiensis sp. nov., isolated from a coastal deposit.</title>
        <authorList>
            <person name="Xiao G."/>
            <person name="Lai Q."/>
            <person name="Hu Z."/>
            <person name="Shao Z."/>
        </authorList>
    </citation>
    <scope>NUCLEOTIDE SEQUENCE [LARGE SCALE GENOMIC DNA]</scope>
    <source>
        <strain evidence="3 4">CLL-7-23</strain>
    </source>
</reference>
<dbReference type="EMBL" id="JAQKAB010000020">
    <property type="protein sequence ID" value="MDA7028549.1"/>
    <property type="molecule type" value="Genomic_DNA"/>
</dbReference>
<name>A0ABT4X8E5_9BACI</name>
<proteinExistence type="predicted"/>
<protein>
    <submittedName>
        <fullName evidence="3">Peptidoglycan-binding protein</fullName>
    </submittedName>
</protein>
<dbReference type="RefSeq" id="WP_271342332.1">
    <property type="nucleotide sequence ID" value="NZ_JAQKAB010000020.1"/>
</dbReference>
<accession>A0ABT4X8E5</accession>
<feature type="domain" description="Sporulation stage II protein D amidase enhancer LytB N-terminal" evidence="2">
    <location>
        <begin position="172"/>
        <end position="239"/>
    </location>
</feature>
<sequence>MGHPNLYTRQSTGKLMVFVFEGDKVKPIIGSTVTIKGHNQNITLQTNESGQTNSVELPAVEPYSEYSVTVSASGYHFIKVDSVQVIPNTTGIQEIQMTPNILREQYRPTEEYKIPQHKLTQPEAIKQAIDPLAIPDPQSHLQPRPEGLPIGILIPEYIIVHCGAPQETAPTYKVRFTDYITKVACGEIFSNWHPEAIKANIICIVSYTLNKVFTQPYIGFDVTSLTQFDLKYNHVQTTYKRIIEIVDTIFNQYIKHPDPKKMQPLLTEYRAHYTRKKPCKLGQFKSQELAKQGYNYSEILNYFYDLCYGSIKITTAAGVVMQGKPTPTQQRILKEGLSGSDVREIQIMLNEISKSYRKISKIEEDGQFGKTTAEAVKTFQQIFTIPEDGIVDFRTWYKVSNLYYSILEYR</sequence>
<evidence type="ECO:0000313" key="4">
    <source>
        <dbReference type="Proteomes" id="UP001211894"/>
    </source>
</evidence>
<comment type="caution">
    <text evidence="3">The sequence shown here is derived from an EMBL/GenBank/DDBJ whole genome shotgun (WGS) entry which is preliminary data.</text>
</comment>
<dbReference type="SUPFAM" id="SSF49464">
    <property type="entry name" value="Carboxypeptidase regulatory domain-like"/>
    <property type="match status" value="1"/>
</dbReference>
<gene>
    <name evidence="3" type="ORF">PJ311_18585</name>
</gene>
<organism evidence="3 4">
    <name type="scientific">Bacillus changyiensis</name>
    <dbReference type="NCBI Taxonomy" id="3004103"/>
    <lineage>
        <taxon>Bacteria</taxon>
        <taxon>Bacillati</taxon>
        <taxon>Bacillota</taxon>
        <taxon>Bacilli</taxon>
        <taxon>Bacillales</taxon>
        <taxon>Bacillaceae</taxon>
        <taxon>Bacillus</taxon>
    </lineage>
</organism>
<dbReference type="InterPro" id="IPR008969">
    <property type="entry name" value="CarboxyPept-like_regulatory"/>
</dbReference>
<dbReference type="Gene3D" id="1.10.101.10">
    <property type="entry name" value="PGBD-like superfamily/PGBD"/>
    <property type="match status" value="1"/>
</dbReference>
<dbReference type="InterPro" id="IPR036365">
    <property type="entry name" value="PGBD-like_sf"/>
</dbReference>
<dbReference type="Proteomes" id="UP001211894">
    <property type="component" value="Unassembled WGS sequence"/>
</dbReference>
<dbReference type="InterPro" id="IPR036366">
    <property type="entry name" value="PGBDSf"/>
</dbReference>
<keyword evidence="4" id="KW-1185">Reference proteome</keyword>
<dbReference type="InterPro" id="IPR013693">
    <property type="entry name" value="SpoIID/LytB_N"/>
</dbReference>
<dbReference type="Gene3D" id="2.60.40.1120">
    <property type="entry name" value="Carboxypeptidase-like, regulatory domain"/>
    <property type="match status" value="1"/>
</dbReference>
<dbReference type="SUPFAM" id="SSF47090">
    <property type="entry name" value="PGBD-like"/>
    <property type="match status" value="1"/>
</dbReference>
<dbReference type="Pfam" id="PF01471">
    <property type="entry name" value="PG_binding_1"/>
    <property type="match status" value="1"/>
</dbReference>
<evidence type="ECO:0000259" key="2">
    <source>
        <dbReference type="Pfam" id="PF08486"/>
    </source>
</evidence>
<evidence type="ECO:0000259" key="1">
    <source>
        <dbReference type="Pfam" id="PF01471"/>
    </source>
</evidence>
<feature type="domain" description="Peptidoglycan binding-like" evidence="1">
    <location>
        <begin position="338"/>
        <end position="398"/>
    </location>
</feature>
<dbReference type="Pfam" id="PF08486">
    <property type="entry name" value="SpoIID"/>
    <property type="match status" value="1"/>
</dbReference>
<evidence type="ECO:0000313" key="3">
    <source>
        <dbReference type="EMBL" id="MDA7028549.1"/>
    </source>
</evidence>
<dbReference type="InterPro" id="IPR002477">
    <property type="entry name" value="Peptidoglycan-bd-like"/>
</dbReference>